<dbReference type="Proteomes" id="UP000590740">
    <property type="component" value="Unassembled WGS sequence"/>
</dbReference>
<evidence type="ECO:0000313" key="4">
    <source>
        <dbReference type="Proteomes" id="UP000590740"/>
    </source>
</evidence>
<dbReference type="Gene3D" id="2.60.40.3440">
    <property type="match status" value="1"/>
</dbReference>
<evidence type="ECO:0000256" key="2">
    <source>
        <dbReference type="SAM" id="SignalP"/>
    </source>
</evidence>
<dbReference type="EMBL" id="JACHIG010000004">
    <property type="protein sequence ID" value="MBB5032517.1"/>
    <property type="molecule type" value="Genomic_DNA"/>
</dbReference>
<evidence type="ECO:0000256" key="1">
    <source>
        <dbReference type="ARBA" id="ARBA00022729"/>
    </source>
</evidence>
<sequence length="760" mass="80393">MNRHRFGRMFLAGLLMQPVMLPAGNGQWTVVAWNNLGMHCMDDDYSVFSILPPFNTINAQVMDAAGHLITDPTAAGISVTYESLASPDGSINTTSSGKTNFYDYAAMLFGAGLGADQGLAGKSMPGPANTPQVMSWTAGMNWFEAAGIPLTPTDDAGRHNPYPLLRISVRNSLGSVLASADIVAPVSDEMDCRACHKSGSGPAAMPAAGWVNDASDKRDFRLNILRLHDEKSAADPLYAPALAAMGYAPEGLYHSVVNSHKQVLCATCHASEALGTGGYAGVKPLTASMHGRHASVTNPTNGQLMDSALSRNACYLCHPGSQTRCLRGAMGGAVNATDGSLVMQCQSCHGSMSTVGSTARTGWLDEPNCQACHSGDAQTNEGSIRFTSVFSAPGVMRVPSNQRFATNADTPMAGKSLFRFSKGHGGLVCSACHGSTHAEYPSLHRDDNLYSWNKQGHRGKLADCTVCHPSMPSNSVGGPHGIHPIGSQTWVKDHADIARAISPNYAACRECHGTDLRGTPLSRAQADRALTTKFGLLTLKRGMEVSCYYCHDGPGSSNASTHVGPSVANARLAVPLNTPSSVTLTASGTSPQLRVIQQPFHGTVGISGTVATYFPDTGYQGPDAFTYIASDSGSFVDSQPATVSIVVGTRDYQRDADGDGLSDWLEYALGLDPAMRSERLPQHQIENVGGTTYLTLRVFRSPMRPAEMSTVVKVSGDLKNWTPGTILNDTATELKVRDTISTGASSSRFLRIEATGPGTP</sequence>
<name>A0A7W7YAP9_9BACT</name>
<dbReference type="InterPro" id="IPR036280">
    <property type="entry name" value="Multihaem_cyt_sf"/>
</dbReference>
<dbReference type="AlphaFoldDB" id="A0A7W7YAP9"/>
<dbReference type="Pfam" id="PF17963">
    <property type="entry name" value="Big_9"/>
    <property type="match status" value="1"/>
</dbReference>
<proteinExistence type="predicted"/>
<keyword evidence="1 2" id="KW-0732">Signal</keyword>
<dbReference type="PANTHER" id="PTHR35038">
    <property type="entry name" value="DISSIMILATORY SULFITE REDUCTASE SIRA"/>
    <property type="match status" value="1"/>
</dbReference>
<dbReference type="SUPFAM" id="SSF48695">
    <property type="entry name" value="Multiheme cytochromes"/>
    <property type="match status" value="1"/>
</dbReference>
<feature type="chain" id="PRO_5030567931" evidence="2">
    <location>
        <begin position="24"/>
        <end position="760"/>
    </location>
</feature>
<accession>A0A7W7YAP9</accession>
<organism evidence="3 4">
    <name type="scientific">Prosthecobacter vanneervenii</name>
    <dbReference type="NCBI Taxonomy" id="48466"/>
    <lineage>
        <taxon>Bacteria</taxon>
        <taxon>Pseudomonadati</taxon>
        <taxon>Verrucomicrobiota</taxon>
        <taxon>Verrucomicrobiia</taxon>
        <taxon>Verrucomicrobiales</taxon>
        <taxon>Verrucomicrobiaceae</taxon>
        <taxon>Prosthecobacter</taxon>
    </lineage>
</organism>
<keyword evidence="4" id="KW-1185">Reference proteome</keyword>
<dbReference type="InterPro" id="IPR051829">
    <property type="entry name" value="Multiheme_Cytochr_ET"/>
</dbReference>
<dbReference type="RefSeq" id="WP_184339446.1">
    <property type="nucleotide sequence ID" value="NZ_JACHIG010000004.1"/>
</dbReference>
<dbReference type="PANTHER" id="PTHR35038:SF6">
    <property type="entry name" value="SURFACE LOCALIZED DECAHEME CYTOCHROME C LIPOPROTEIN"/>
    <property type="match status" value="1"/>
</dbReference>
<evidence type="ECO:0000313" key="3">
    <source>
        <dbReference type="EMBL" id="MBB5032517.1"/>
    </source>
</evidence>
<gene>
    <name evidence="3" type="ORF">HNQ65_002099</name>
</gene>
<reference evidence="3 4" key="1">
    <citation type="submission" date="2020-08" db="EMBL/GenBank/DDBJ databases">
        <title>Genomic Encyclopedia of Type Strains, Phase IV (KMG-IV): sequencing the most valuable type-strain genomes for metagenomic binning, comparative biology and taxonomic classification.</title>
        <authorList>
            <person name="Goeker M."/>
        </authorList>
    </citation>
    <scope>NUCLEOTIDE SEQUENCE [LARGE SCALE GENOMIC DNA]</scope>
    <source>
        <strain evidence="3 4">DSM 12252</strain>
    </source>
</reference>
<protein>
    <submittedName>
        <fullName evidence="3">Cytochrome c1</fullName>
    </submittedName>
</protein>
<comment type="caution">
    <text evidence="3">The sequence shown here is derived from an EMBL/GenBank/DDBJ whole genome shotgun (WGS) entry which is preliminary data.</text>
</comment>
<dbReference type="GO" id="GO:0016491">
    <property type="term" value="F:oxidoreductase activity"/>
    <property type="evidence" value="ECO:0007669"/>
    <property type="project" value="TreeGrafter"/>
</dbReference>
<feature type="signal peptide" evidence="2">
    <location>
        <begin position="1"/>
        <end position="23"/>
    </location>
</feature>